<dbReference type="PANTHER" id="PTHR30069:SF29">
    <property type="entry name" value="HEMOGLOBIN AND HEMOGLOBIN-HAPTOGLOBIN-BINDING PROTEIN 1-RELATED"/>
    <property type="match status" value="1"/>
</dbReference>
<evidence type="ECO:0000256" key="6">
    <source>
        <dbReference type="ARBA" id="ARBA00023136"/>
    </source>
</evidence>
<comment type="caution">
    <text evidence="9">The sequence shown here is derived from an EMBL/GenBank/DDBJ whole genome shotgun (WGS) entry which is preliminary data.</text>
</comment>
<evidence type="ECO:0000256" key="4">
    <source>
        <dbReference type="ARBA" id="ARBA00022692"/>
    </source>
</evidence>
<reference evidence="9" key="1">
    <citation type="journal article" date="2020" name="mSystems">
        <title>Genome- and Community-Level Interaction Insights into Carbon Utilization and Element Cycling Functions of Hydrothermarchaeota in Hydrothermal Sediment.</title>
        <authorList>
            <person name="Zhou Z."/>
            <person name="Liu Y."/>
            <person name="Xu W."/>
            <person name="Pan J."/>
            <person name="Luo Z.H."/>
            <person name="Li M."/>
        </authorList>
    </citation>
    <scope>NUCLEOTIDE SEQUENCE [LARGE SCALE GENOMIC DNA]</scope>
    <source>
        <strain evidence="9">SpSt-1233</strain>
    </source>
</reference>
<dbReference type="Gene3D" id="2.40.170.20">
    <property type="entry name" value="TonB-dependent receptor, beta-barrel domain"/>
    <property type="match status" value="1"/>
</dbReference>
<protein>
    <recommendedName>
        <fullName evidence="8">TonB-dependent receptor plug domain-containing protein</fullName>
    </recommendedName>
</protein>
<dbReference type="Proteomes" id="UP000886069">
    <property type="component" value="Unassembled WGS sequence"/>
</dbReference>
<name>A0A7V2F424_UNCEI</name>
<dbReference type="Gene3D" id="2.170.130.10">
    <property type="entry name" value="TonB-dependent receptor, plug domain"/>
    <property type="match status" value="1"/>
</dbReference>
<evidence type="ECO:0000256" key="3">
    <source>
        <dbReference type="ARBA" id="ARBA00022452"/>
    </source>
</evidence>
<keyword evidence="4" id="KW-0812">Transmembrane</keyword>
<proteinExistence type="predicted"/>
<feature type="non-terminal residue" evidence="9">
    <location>
        <position position="1"/>
    </location>
</feature>
<dbReference type="GO" id="GO:0015344">
    <property type="term" value="F:siderophore uptake transmembrane transporter activity"/>
    <property type="evidence" value="ECO:0007669"/>
    <property type="project" value="TreeGrafter"/>
</dbReference>
<evidence type="ECO:0000256" key="7">
    <source>
        <dbReference type="ARBA" id="ARBA00023237"/>
    </source>
</evidence>
<evidence type="ECO:0000259" key="8">
    <source>
        <dbReference type="Pfam" id="PF07715"/>
    </source>
</evidence>
<comment type="subcellular location">
    <subcellularLocation>
        <location evidence="1">Cell outer membrane</location>
        <topology evidence="1">Multi-pass membrane protein</topology>
    </subcellularLocation>
</comment>
<keyword evidence="5" id="KW-0732">Signal</keyword>
<evidence type="ECO:0000256" key="2">
    <source>
        <dbReference type="ARBA" id="ARBA00022448"/>
    </source>
</evidence>
<dbReference type="GO" id="GO:0009279">
    <property type="term" value="C:cell outer membrane"/>
    <property type="evidence" value="ECO:0007669"/>
    <property type="project" value="UniProtKB-SubCell"/>
</dbReference>
<keyword evidence="6" id="KW-0472">Membrane</keyword>
<keyword evidence="7" id="KW-0998">Cell outer membrane</keyword>
<dbReference type="GO" id="GO:0044718">
    <property type="term" value="P:siderophore transmembrane transport"/>
    <property type="evidence" value="ECO:0007669"/>
    <property type="project" value="TreeGrafter"/>
</dbReference>
<dbReference type="Pfam" id="PF07715">
    <property type="entry name" value="Plug"/>
    <property type="match status" value="1"/>
</dbReference>
<dbReference type="SUPFAM" id="SSF56935">
    <property type="entry name" value="Porins"/>
    <property type="match status" value="1"/>
</dbReference>
<dbReference type="PANTHER" id="PTHR30069">
    <property type="entry name" value="TONB-DEPENDENT OUTER MEMBRANE RECEPTOR"/>
    <property type="match status" value="1"/>
</dbReference>
<accession>A0A7V2F424</accession>
<gene>
    <name evidence="9" type="ORF">ENO08_03480</name>
</gene>
<dbReference type="AlphaFoldDB" id="A0A7V2F424"/>
<evidence type="ECO:0000256" key="1">
    <source>
        <dbReference type="ARBA" id="ARBA00004571"/>
    </source>
</evidence>
<evidence type="ECO:0000313" key="9">
    <source>
        <dbReference type="EMBL" id="HER43501.1"/>
    </source>
</evidence>
<dbReference type="InterPro" id="IPR036942">
    <property type="entry name" value="Beta-barrel_TonB_sf"/>
</dbReference>
<keyword evidence="3" id="KW-1134">Transmembrane beta strand</keyword>
<keyword evidence="2" id="KW-0813">Transport</keyword>
<feature type="domain" description="TonB-dependent receptor plug" evidence="8">
    <location>
        <begin position="5"/>
        <end position="64"/>
    </location>
</feature>
<organism evidence="9">
    <name type="scientific">Eiseniibacteriota bacterium</name>
    <dbReference type="NCBI Taxonomy" id="2212470"/>
    <lineage>
        <taxon>Bacteria</taxon>
        <taxon>Candidatus Eiseniibacteriota</taxon>
    </lineage>
</organism>
<dbReference type="InterPro" id="IPR037066">
    <property type="entry name" value="Plug_dom_sf"/>
</dbReference>
<dbReference type="InterPro" id="IPR012910">
    <property type="entry name" value="Plug_dom"/>
</dbReference>
<dbReference type="EMBL" id="DSEC01000245">
    <property type="protein sequence ID" value="HER43501.1"/>
    <property type="molecule type" value="Genomic_DNA"/>
</dbReference>
<sequence length="530" mass="57969">SRTLFSVDGRTVKGMTLLVNGVPWSDPYNDDPLARFLTLSRVRRVEVIYSASPALTGRAASGGVINIVIEEGGRKPPFAAGDFTWGANGRKSRKAWFSSPDAFINGTIAYDEYMQDYFESVAGNPGALTGLYNSRSVLLDLTMRGKAADRVLVRLRRFEDSYEGTRNWPELRDPLQPPEDVRYSGFDSEIRYVRGGAEVSVRQRFVEMKRKAGQTSGLVLGGAATWQGMAGPADVKGFVSAERAEFENELWGVRFAPDADRAEGGLTLGGMAGQLRWRGGLSAGTMTGSGFFAGGEAAVSHGDEKGLYQTLMAARRVRTPTVEELYQPALERLPDGDMLSTSGDPDLGHETSDEISLGLGYGTAVRADIFARFERSRIEIEGSDPAVYASDGSDDVIGLRASLDGGGATGVALFDYRWQLSGHWFADRAEITPGVPEYYVLGGLWLTRPSFRKTETLTIGVRASETGSRFFPGVELGSYTLIDLSVSLTVMGVVVKFEMKNILDEKYETVPGMYMPGQHYRFGINWRLFN</sequence>
<evidence type="ECO:0000256" key="5">
    <source>
        <dbReference type="ARBA" id="ARBA00022729"/>
    </source>
</evidence>
<dbReference type="InterPro" id="IPR039426">
    <property type="entry name" value="TonB-dep_rcpt-like"/>
</dbReference>